<sequence length="103" mass="12513">MDYSKLRFDDSSLSLNEIRSRFNTFIIYESDSNNWERQWSIMNDFCLGEYINYSAKEIYEKMIEDLHAGNFESENIYQVRKIDSKTFNIVDEYSKRTFDEKEI</sequence>
<gene>
    <name evidence="1" type="ORF">HNP77_002198</name>
</gene>
<name>A0A840SAS2_9SPIR</name>
<dbReference type="AlphaFoldDB" id="A0A840SAS2"/>
<dbReference type="RefSeq" id="WP_184653291.1">
    <property type="nucleotide sequence ID" value="NZ_JACHFR010000004.1"/>
</dbReference>
<evidence type="ECO:0000313" key="2">
    <source>
        <dbReference type="Proteomes" id="UP000578697"/>
    </source>
</evidence>
<accession>A0A840SAS2</accession>
<proteinExistence type="predicted"/>
<protein>
    <submittedName>
        <fullName evidence="1">Uncharacterized protein</fullName>
    </submittedName>
</protein>
<reference evidence="1 2" key="1">
    <citation type="submission" date="2020-08" db="EMBL/GenBank/DDBJ databases">
        <title>Genomic Encyclopedia of Type Strains, Phase IV (KMG-IV): sequencing the most valuable type-strain genomes for metagenomic binning, comparative biology and taxonomic classification.</title>
        <authorList>
            <person name="Goeker M."/>
        </authorList>
    </citation>
    <scope>NUCLEOTIDE SEQUENCE [LARGE SCALE GENOMIC DNA]</scope>
    <source>
        <strain evidence="1 2">DSM 103679</strain>
    </source>
</reference>
<dbReference type="Proteomes" id="UP000578697">
    <property type="component" value="Unassembled WGS sequence"/>
</dbReference>
<keyword evidence="2" id="KW-1185">Reference proteome</keyword>
<dbReference type="EMBL" id="JACHFR010000004">
    <property type="protein sequence ID" value="MBB5219809.1"/>
    <property type="molecule type" value="Genomic_DNA"/>
</dbReference>
<evidence type="ECO:0000313" key="1">
    <source>
        <dbReference type="EMBL" id="MBB5219809.1"/>
    </source>
</evidence>
<organism evidence="1 2">
    <name type="scientific">Treponema rectale</name>
    <dbReference type="NCBI Taxonomy" id="744512"/>
    <lineage>
        <taxon>Bacteria</taxon>
        <taxon>Pseudomonadati</taxon>
        <taxon>Spirochaetota</taxon>
        <taxon>Spirochaetia</taxon>
        <taxon>Spirochaetales</taxon>
        <taxon>Treponemataceae</taxon>
        <taxon>Treponema</taxon>
    </lineage>
</organism>
<comment type="caution">
    <text evidence="1">The sequence shown here is derived from an EMBL/GenBank/DDBJ whole genome shotgun (WGS) entry which is preliminary data.</text>
</comment>